<accession>L5JYL8</accession>
<dbReference type="CDD" id="cd05905">
    <property type="entry name" value="Dip2"/>
    <property type="match status" value="2"/>
</dbReference>
<proteinExistence type="inferred from homology"/>
<gene>
    <name evidence="4" type="ORF">PAL_GLEAN10002984</name>
</gene>
<dbReference type="Gene3D" id="3.30.300.30">
    <property type="match status" value="2"/>
</dbReference>
<feature type="domain" description="AMP-binding enzyme C-terminal" evidence="3">
    <location>
        <begin position="1155"/>
        <end position="1257"/>
    </location>
</feature>
<dbReference type="Pfam" id="PF00501">
    <property type="entry name" value="AMP-binding"/>
    <property type="match status" value="1"/>
</dbReference>
<dbReference type="InterPro" id="IPR042099">
    <property type="entry name" value="ANL_N_sf"/>
</dbReference>
<dbReference type="PANTHER" id="PTHR22754:SF34">
    <property type="entry name" value="DISCO-INTERACTING PROTEIN 2 HOMOLOG A"/>
    <property type="match status" value="1"/>
</dbReference>
<organism evidence="4 5">
    <name type="scientific">Pteropus alecto</name>
    <name type="common">Black flying fox</name>
    <dbReference type="NCBI Taxonomy" id="9402"/>
    <lineage>
        <taxon>Eukaryota</taxon>
        <taxon>Metazoa</taxon>
        <taxon>Chordata</taxon>
        <taxon>Craniata</taxon>
        <taxon>Vertebrata</taxon>
        <taxon>Euteleostomi</taxon>
        <taxon>Mammalia</taxon>
        <taxon>Eutheria</taxon>
        <taxon>Laurasiatheria</taxon>
        <taxon>Chiroptera</taxon>
        <taxon>Yinpterochiroptera</taxon>
        <taxon>Pteropodoidea</taxon>
        <taxon>Pteropodidae</taxon>
        <taxon>Pteropodinae</taxon>
        <taxon>Pteropus</taxon>
    </lineage>
</organism>
<sequence>MPVAVTVSCYRQQGRRGAAGCERVALVFPNNDPVMFMVAFYGCFLAELVPVPIEVPLTRKVACSGLDTGSGPVSFGGVFSVLGSGQQMQSGCRFPFLRITLDAGSQQVGFLLGSCGVALALTTDACQKGLPKAQTGEVAAFKGWPPLAWLVIDGKHLMKPPKDWQPLAREAGPATAYIEYKTSKEGSTVGVTVSHASLLAQCRALTQACGYSEAETLTNVLDFKRDAGLWHGVLTSVLNRMHVISIPYALMKVNPLSWIQKVCLYKAGAALVKSRDMHWSLLAQRAQRDVSLSSLRMLLVADGANPWSISSCDAFLNVFQSRGLRPEVICPCASSPEALTVAIRRPPELGGPPPRKAMLSMTGLSYGVVRVDAGEKLSVLTVQDVGQVMPGANVCVVKVDGAPYLCKADEVGEICVDSSATGSAYYGLLGVTRNVFQTAPLTAAGTPISDRPFTRTGLLGFVGPDDLVFVVGKLEGLMVVGVRRHNADDVVATALAVEPMKFVYRGRIAVFSVTVLHDDRIVLVAEQRPDASEEDSFQWMSRVLQAIDGIHQVGVYCLALVPANSLPKAPLGGVHISEAKQRFLEGTLHPCNVLMCPHTCVTNLPKPRQKQPEVGPASMVLGNLVSGKRIAQASGRALAHLEDSDQARKFLFLPDVLQWRAHTTPDHPLFLLLNAKGTVTSTATCVQLHRKAERVAAALTEKARLSVGDHVALVYPPGVDLIAAFYGCLYCGCVPVTVRPPHPQNLATTLPTVKMIVEVCALWAPHPRAPAGSPGPKSHCPRPLLQVSKSVCVLTTQAITRLLKSKEATATVDIRTWPTVLDTADDIPKKKVASVFRPPSPDVLAYLDFSVSTTGILAGVKMSHAATSALCRSIKLQCELYPSRQIAICLDPYCGLGFALWCLCSVYSGHQSVLVPPLELESNVSLWLSAVSQYKARVTFCSYSVMELCTRGLGAQTSVLRMKGVNLSCVRTCMVVAEERPRIALTQSFSKLFKDLGLPARAVSTTFGCRVNVAICLQGTAGPDPTTVYVDLRALRHDRVRLVERGSPHSLPLTESGKILPGVKVVIAHTETRGPLGDSHLGEIWVSSPHNATGYYTVHGEEALHADHFSARLSFGDTQTTWARTGYLGFLRRTELTDASGERHDALYVVGSLDETLELRGMRYHPIDIETSVVRAHRTIAECAVFTWTNLLVVVVELDGLEQDALDLVALVTNVVLEEHHLVVGVVVIVDPGVIPINSRGEKQRMHLRDGFLADQLDPIYVAYNM</sequence>
<evidence type="ECO:0000256" key="1">
    <source>
        <dbReference type="ARBA" id="ARBA00007735"/>
    </source>
</evidence>
<dbReference type="AlphaFoldDB" id="L5JYL8"/>
<keyword evidence="5" id="KW-1185">Reference proteome</keyword>
<dbReference type="InParanoid" id="L5JYL8"/>
<evidence type="ECO:0000313" key="4">
    <source>
        <dbReference type="EMBL" id="ELK03606.1"/>
    </source>
</evidence>
<dbReference type="InterPro" id="IPR037337">
    <property type="entry name" value="Dip2-like_dom"/>
</dbReference>
<dbReference type="PANTHER" id="PTHR22754">
    <property type="entry name" value="DISCO-INTERACTING PROTEIN 2 DIP2 -RELATED"/>
    <property type="match status" value="1"/>
</dbReference>
<reference evidence="5" key="1">
    <citation type="journal article" date="2013" name="Science">
        <title>Comparative analysis of bat genomes provides insight into the evolution of flight and immunity.</title>
        <authorList>
            <person name="Zhang G."/>
            <person name="Cowled C."/>
            <person name="Shi Z."/>
            <person name="Huang Z."/>
            <person name="Bishop-Lilly K.A."/>
            <person name="Fang X."/>
            <person name="Wynne J.W."/>
            <person name="Xiong Z."/>
            <person name="Baker M.L."/>
            <person name="Zhao W."/>
            <person name="Tachedjian M."/>
            <person name="Zhu Y."/>
            <person name="Zhou P."/>
            <person name="Jiang X."/>
            <person name="Ng J."/>
            <person name="Yang L."/>
            <person name="Wu L."/>
            <person name="Xiao J."/>
            <person name="Feng Y."/>
            <person name="Chen Y."/>
            <person name="Sun X."/>
            <person name="Zhang Y."/>
            <person name="Marsh G.A."/>
            <person name="Crameri G."/>
            <person name="Broder C.C."/>
            <person name="Frey K.G."/>
            <person name="Wang L.F."/>
            <person name="Wang J."/>
        </authorList>
    </citation>
    <scope>NUCLEOTIDE SEQUENCE [LARGE SCALE GENOMIC DNA]</scope>
</reference>
<dbReference type="FunFam" id="3.30.300.30:FF:000003">
    <property type="entry name" value="DIP2 disco-interacting protein 2 homolog A"/>
    <property type="match status" value="1"/>
</dbReference>
<feature type="domain" description="AMP-dependent synthetase/ligase" evidence="2">
    <location>
        <begin position="657"/>
        <end position="1096"/>
    </location>
</feature>
<evidence type="ECO:0000259" key="3">
    <source>
        <dbReference type="Pfam" id="PF23024"/>
    </source>
</evidence>
<evidence type="ECO:0000313" key="5">
    <source>
        <dbReference type="Proteomes" id="UP000010552"/>
    </source>
</evidence>
<dbReference type="InterPro" id="IPR025110">
    <property type="entry name" value="AMP-bd_C"/>
</dbReference>
<evidence type="ECO:0000259" key="2">
    <source>
        <dbReference type="Pfam" id="PF00501"/>
    </source>
</evidence>
<comment type="similarity">
    <text evidence="1">Belongs to the DIP2 family.</text>
</comment>
<dbReference type="Pfam" id="PF23024">
    <property type="entry name" value="AMP-dom_DIP2-like"/>
    <property type="match status" value="1"/>
</dbReference>
<dbReference type="GO" id="GO:0009986">
    <property type="term" value="C:cell surface"/>
    <property type="evidence" value="ECO:0007669"/>
    <property type="project" value="TreeGrafter"/>
</dbReference>
<dbReference type="EMBL" id="KB031079">
    <property type="protein sequence ID" value="ELK03606.1"/>
    <property type="molecule type" value="Genomic_DNA"/>
</dbReference>
<dbReference type="STRING" id="9402.L5JYL8"/>
<dbReference type="InterPro" id="IPR045851">
    <property type="entry name" value="AMP-bd_C_sf"/>
</dbReference>
<dbReference type="FunFam" id="3.30.300.30:FF:000001">
    <property type="entry name" value="DIP2 disco-interacting protein 2 homolog C"/>
    <property type="match status" value="1"/>
</dbReference>
<dbReference type="SUPFAM" id="SSF56801">
    <property type="entry name" value="Acetyl-CoA synthetase-like"/>
    <property type="match status" value="2"/>
</dbReference>
<dbReference type="Gene3D" id="3.40.50.12780">
    <property type="entry name" value="N-terminal domain of ligase-like"/>
    <property type="match status" value="2"/>
</dbReference>
<dbReference type="Proteomes" id="UP000010552">
    <property type="component" value="Unassembled WGS sequence"/>
</dbReference>
<name>L5JYL8_PTEAL</name>
<dbReference type="eggNOG" id="KOG3628">
    <property type="taxonomic scope" value="Eukaryota"/>
</dbReference>
<protein>
    <submittedName>
        <fullName evidence="4">Disco-interacting protein 2 like protein A</fullName>
    </submittedName>
</protein>
<dbReference type="InterPro" id="IPR000873">
    <property type="entry name" value="AMP-dep_synth/lig_dom"/>
</dbReference>